<evidence type="ECO:0000313" key="13">
    <source>
        <dbReference type="EMBL" id="TKJ42773.1"/>
    </source>
</evidence>
<dbReference type="Proteomes" id="UP000317778">
    <property type="component" value="Unassembled WGS sequence"/>
</dbReference>
<dbReference type="InterPro" id="IPR022634">
    <property type="entry name" value="DNA_polIII_beta_N"/>
</dbReference>
<evidence type="ECO:0000256" key="5">
    <source>
        <dbReference type="ARBA" id="ARBA00022695"/>
    </source>
</evidence>
<dbReference type="NCBIfam" id="TIGR00663">
    <property type="entry name" value="dnan"/>
    <property type="match status" value="1"/>
</dbReference>
<dbReference type="Gene3D" id="3.10.150.10">
    <property type="entry name" value="DNA Polymerase III, subunit A, domain 2"/>
    <property type="match status" value="1"/>
</dbReference>
<evidence type="ECO:0000259" key="10">
    <source>
        <dbReference type="Pfam" id="PF00712"/>
    </source>
</evidence>
<dbReference type="Pfam" id="PF02767">
    <property type="entry name" value="DNA_pol3_beta_2"/>
    <property type="match status" value="1"/>
</dbReference>
<evidence type="ECO:0000256" key="9">
    <source>
        <dbReference type="PIRNR" id="PIRNR000804"/>
    </source>
</evidence>
<comment type="similarity">
    <text evidence="2 9">Belongs to the beta sliding clamp family.</text>
</comment>
<accession>A0A532V6E6</accession>
<evidence type="ECO:0000256" key="6">
    <source>
        <dbReference type="ARBA" id="ARBA00022705"/>
    </source>
</evidence>
<comment type="subunit">
    <text evidence="9">Forms a ring-shaped head-to-tail homodimer around DNA.</text>
</comment>
<proteinExistence type="inferred from homology"/>
<dbReference type="InterPro" id="IPR001001">
    <property type="entry name" value="DNA_polIII_beta"/>
</dbReference>
<evidence type="ECO:0000313" key="14">
    <source>
        <dbReference type="Proteomes" id="UP000317778"/>
    </source>
</evidence>
<dbReference type="GO" id="GO:0003887">
    <property type="term" value="F:DNA-directed DNA polymerase activity"/>
    <property type="evidence" value="ECO:0007669"/>
    <property type="project" value="UniProtKB-UniRule"/>
</dbReference>
<sequence length="366" mass="41300">MWFKISRDRLEELINRIVPVIPSRTPYPIIQSILCSTQKGRLTLLATDLDIYVKTSSEIEAAEEARVLLPGRKLAGIVKESTAGEIEFIKEENRVILKAGRSTFRIPILDPDEFPKMFERPSAIQFNIEASSLKGLFEGVEFAVSRGEDRPAMTGVLWEIKPQRNRMVATDGHRMALSEDKESVPEIAEQSHILPTKIFGFLPKELEGSIDVFLDEAKIGLSFEATEVVSRLIEGPYPDYEKVIPAEINNLLTVHREELTAALRRMMIFTNQVTRQIKFVLGSKNLQLFAFSPEGEEAQEELTASYKGDSFEVAYNGSYLLDVLRHLESDEVVFEITGALSAALLRGPGEREKQNRLYLLMPILLD</sequence>
<dbReference type="GO" id="GO:0003677">
    <property type="term" value="F:DNA binding"/>
    <property type="evidence" value="ECO:0007669"/>
    <property type="project" value="UniProtKB-UniRule"/>
</dbReference>
<evidence type="ECO:0000259" key="11">
    <source>
        <dbReference type="Pfam" id="PF02767"/>
    </source>
</evidence>
<dbReference type="GO" id="GO:0009360">
    <property type="term" value="C:DNA polymerase III complex"/>
    <property type="evidence" value="ECO:0007669"/>
    <property type="project" value="InterPro"/>
</dbReference>
<keyword evidence="8" id="KW-0238">DNA-binding</keyword>
<keyword evidence="5 9" id="KW-0548">Nucleotidyltransferase</keyword>
<protein>
    <recommendedName>
        <fullName evidence="9">Beta sliding clamp</fullName>
    </recommendedName>
</protein>
<feature type="domain" description="DNA polymerase III beta sliding clamp C-terminal" evidence="12">
    <location>
        <begin position="242"/>
        <end position="352"/>
    </location>
</feature>
<evidence type="ECO:0000256" key="8">
    <source>
        <dbReference type="ARBA" id="ARBA00023125"/>
    </source>
</evidence>
<dbReference type="CDD" id="cd00140">
    <property type="entry name" value="beta_clamp"/>
    <property type="match status" value="1"/>
</dbReference>
<dbReference type="AlphaFoldDB" id="A0A532V6E6"/>
<dbReference type="InterPro" id="IPR022637">
    <property type="entry name" value="DNA_polIII_beta_cen"/>
</dbReference>
<dbReference type="PANTHER" id="PTHR30478:SF0">
    <property type="entry name" value="BETA SLIDING CLAMP"/>
    <property type="match status" value="1"/>
</dbReference>
<keyword evidence="6 9" id="KW-0235">DNA replication</keyword>
<evidence type="ECO:0000259" key="12">
    <source>
        <dbReference type="Pfam" id="PF02768"/>
    </source>
</evidence>
<keyword evidence="4 9" id="KW-0808">Transferase</keyword>
<comment type="function">
    <text evidence="9">Confers DNA tethering and processivity to DNA polymerases and other proteins. Acts as a clamp, forming a ring around DNA (a reaction catalyzed by the clamp-loading complex) which diffuses in an ATP-independent manner freely and bidirectionally along dsDNA. Initially characterized for its ability to contact the catalytic subunit of DNA polymerase III (Pol III), a complex, multichain enzyme responsible for most of the replicative synthesis in bacteria; Pol III exhibits 3'-5' exonuclease proofreading activity. The beta chain is required for initiation of replication as well as for processivity of DNA replication.</text>
</comment>
<dbReference type="EMBL" id="NJBO01000009">
    <property type="protein sequence ID" value="TKJ42773.1"/>
    <property type="molecule type" value="Genomic_DNA"/>
</dbReference>
<comment type="caution">
    <text evidence="13">The sequence shown here is derived from an EMBL/GenBank/DDBJ whole genome shotgun (WGS) entry which is preliminary data.</text>
</comment>
<dbReference type="InterPro" id="IPR022635">
    <property type="entry name" value="DNA_polIII_beta_C"/>
</dbReference>
<gene>
    <name evidence="13" type="primary">dnaN</name>
    <name evidence="13" type="ORF">CEE36_06735</name>
</gene>
<organism evidence="13 14">
    <name type="scientific">candidate division TA06 bacterium B3_TA06</name>
    <dbReference type="NCBI Taxonomy" id="2012487"/>
    <lineage>
        <taxon>Bacteria</taxon>
        <taxon>Bacteria division TA06</taxon>
    </lineage>
</organism>
<dbReference type="PANTHER" id="PTHR30478">
    <property type="entry name" value="DNA POLYMERASE III SUBUNIT BETA"/>
    <property type="match status" value="1"/>
</dbReference>
<dbReference type="InterPro" id="IPR046938">
    <property type="entry name" value="DNA_clamp_sf"/>
</dbReference>
<feature type="domain" description="DNA polymerase III beta sliding clamp central" evidence="11">
    <location>
        <begin position="128"/>
        <end position="239"/>
    </location>
</feature>
<dbReference type="SUPFAM" id="SSF55979">
    <property type="entry name" value="DNA clamp"/>
    <property type="match status" value="3"/>
</dbReference>
<dbReference type="Gene3D" id="3.70.10.10">
    <property type="match status" value="1"/>
</dbReference>
<feature type="domain" description="DNA polymerase III beta sliding clamp N-terminal" evidence="10">
    <location>
        <begin position="1"/>
        <end position="117"/>
    </location>
</feature>
<reference evidence="13 14" key="1">
    <citation type="submission" date="2017-06" db="EMBL/GenBank/DDBJ databases">
        <title>Novel microbial phyla capable of carbon fixation and sulfur reduction in deep-sea sediments.</title>
        <authorList>
            <person name="Huang J."/>
            <person name="Baker B."/>
            <person name="Wang Y."/>
        </authorList>
    </citation>
    <scope>NUCLEOTIDE SEQUENCE [LARGE SCALE GENOMIC DNA]</scope>
    <source>
        <strain evidence="13">B3_TA06</strain>
    </source>
</reference>
<evidence type="ECO:0000256" key="7">
    <source>
        <dbReference type="ARBA" id="ARBA00022932"/>
    </source>
</evidence>
<keyword evidence="3 9" id="KW-0963">Cytoplasm</keyword>
<comment type="subcellular location">
    <subcellularLocation>
        <location evidence="1 9">Cytoplasm</location>
    </subcellularLocation>
</comment>
<evidence type="ECO:0000256" key="4">
    <source>
        <dbReference type="ARBA" id="ARBA00022679"/>
    </source>
</evidence>
<dbReference type="GO" id="GO:0006271">
    <property type="term" value="P:DNA strand elongation involved in DNA replication"/>
    <property type="evidence" value="ECO:0007669"/>
    <property type="project" value="TreeGrafter"/>
</dbReference>
<evidence type="ECO:0000256" key="2">
    <source>
        <dbReference type="ARBA" id="ARBA00010752"/>
    </source>
</evidence>
<dbReference type="Pfam" id="PF02768">
    <property type="entry name" value="DNA_pol3_beta_3"/>
    <property type="match status" value="1"/>
</dbReference>
<dbReference type="PIRSF" id="PIRSF000804">
    <property type="entry name" value="DNA_pol_III_b"/>
    <property type="match status" value="1"/>
</dbReference>
<dbReference type="GO" id="GO:0008408">
    <property type="term" value="F:3'-5' exonuclease activity"/>
    <property type="evidence" value="ECO:0007669"/>
    <property type="project" value="InterPro"/>
</dbReference>
<keyword evidence="7 9" id="KW-0239">DNA-directed DNA polymerase</keyword>
<dbReference type="Pfam" id="PF00712">
    <property type="entry name" value="DNA_pol3_beta"/>
    <property type="match status" value="1"/>
</dbReference>
<evidence type="ECO:0000256" key="3">
    <source>
        <dbReference type="ARBA" id="ARBA00022490"/>
    </source>
</evidence>
<dbReference type="SMART" id="SM00480">
    <property type="entry name" value="POL3Bc"/>
    <property type="match status" value="1"/>
</dbReference>
<evidence type="ECO:0000256" key="1">
    <source>
        <dbReference type="ARBA" id="ARBA00004496"/>
    </source>
</evidence>
<dbReference type="GO" id="GO:0005737">
    <property type="term" value="C:cytoplasm"/>
    <property type="evidence" value="ECO:0007669"/>
    <property type="project" value="UniProtKB-SubCell"/>
</dbReference>
<name>A0A532V6E6_UNCT6</name>